<dbReference type="EMBL" id="BQNB010015808">
    <property type="protein sequence ID" value="GJT44383.1"/>
    <property type="molecule type" value="Genomic_DNA"/>
</dbReference>
<keyword evidence="2" id="KW-1185">Reference proteome</keyword>
<protein>
    <submittedName>
        <fullName evidence="1">Uncharacterized protein</fullName>
    </submittedName>
</protein>
<sequence>MGPTVDPGLIYVFNPRSAAEREVLDGSFIFVCVDSFCAELEYVVVPSLLESVILFCSLDSVLAEFDSEFVVVLVECVISVCLLDSLCFDSFYGEFDSEFASLLVVPLCSLDSVCVDSFGVEFTSELPPLLVVFNDRWYFSLSSSGEFSVKDTRLAIDDLVLPPNLEPTRFKSGGFASCLPLWEDRFSSFGISSLNGTRGFQPESRSVSAGFSIGLALSSVLCDFILCELESIVVPSLLESVILFCSLDSVSTEFDLEFVVVLVESVISVCLLDSLCFDSFYGEFDSEFASLLVVPLCSLDSVCVDSFGVEFTSELPPLLVVFCLNRLGLF</sequence>
<proteinExistence type="predicted"/>
<dbReference type="Proteomes" id="UP001151760">
    <property type="component" value="Unassembled WGS sequence"/>
</dbReference>
<organism evidence="1 2">
    <name type="scientific">Tanacetum coccineum</name>
    <dbReference type="NCBI Taxonomy" id="301880"/>
    <lineage>
        <taxon>Eukaryota</taxon>
        <taxon>Viridiplantae</taxon>
        <taxon>Streptophyta</taxon>
        <taxon>Embryophyta</taxon>
        <taxon>Tracheophyta</taxon>
        <taxon>Spermatophyta</taxon>
        <taxon>Magnoliopsida</taxon>
        <taxon>eudicotyledons</taxon>
        <taxon>Gunneridae</taxon>
        <taxon>Pentapetalae</taxon>
        <taxon>asterids</taxon>
        <taxon>campanulids</taxon>
        <taxon>Asterales</taxon>
        <taxon>Asteraceae</taxon>
        <taxon>Asteroideae</taxon>
        <taxon>Anthemideae</taxon>
        <taxon>Anthemidinae</taxon>
        <taxon>Tanacetum</taxon>
    </lineage>
</organism>
<reference evidence="1" key="1">
    <citation type="journal article" date="2022" name="Int. J. Mol. Sci.">
        <title>Draft Genome of Tanacetum Coccineum: Genomic Comparison of Closely Related Tanacetum-Family Plants.</title>
        <authorList>
            <person name="Yamashiro T."/>
            <person name="Shiraishi A."/>
            <person name="Nakayama K."/>
            <person name="Satake H."/>
        </authorList>
    </citation>
    <scope>NUCLEOTIDE SEQUENCE</scope>
</reference>
<gene>
    <name evidence="1" type="ORF">Tco_0953098</name>
</gene>
<evidence type="ECO:0000313" key="1">
    <source>
        <dbReference type="EMBL" id="GJT44383.1"/>
    </source>
</evidence>
<name>A0ABQ5E1R1_9ASTR</name>
<accession>A0ABQ5E1R1</accession>
<reference evidence="1" key="2">
    <citation type="submission" date="2022-01" db="EMBL/GenBank/DDBJ databases">
        <authorList>
            <person name="Yamashiro T."/>
            <person name="Shiraishi A."/>
            <person name="Satake H."/>
            <person name="Nakayama K."/>
        </authorList>
    </citation>
    <scope>NUCLEOTIDE SEQUENCE</scope>
</reference>
<evidence type="ECO:0000313" key="2">
    <source>
        <dbReference type="Proteomes" id="UP001151760"/>
    </source>
</evidence>
<comment type="caution">
    <text evidence="1">The sequence shown here is derived from an EMBL/GenBank/DDBJ whole genome shotgun (WGS) entry which is preliminary data.</text>
</comment>